<protein>
    <submittedName>
        <fullName evidence="1">Uncharacterized protein</fullName>
    </submittedName>
</protein>
<dbReference type="Proteomes" id="UP000219369">
    <property type="component" value="Unassembled WGS sequence"/>
</dbReference>
<accession>A0A2H3TV60</accession>
<gene>
    <name evidence="1" type="ORF">FRV6_16615</name>
</gene>
<dbReference type="AlphaFoldDB" id="A0A2H3TV60"/>
<organism evidence="1 2">
    <name type="scientific">Fusarium oxysporum</name>
    <name type="common">Fusarium vascular wilt</name>
    <dbReference type="NCBI Taxonomy" id="5507"/>
    <lineage>
        <taxon>Eukaryota</taxon>
        <taxon>Fungi</taxon>
        <taxon>Dikarya</taxon>
        <taxon>Ascomycota</taxon>
        <taxon>Pezizomycotina</taxon>
        <taxon>Sordariomycetes</taxon>
        <taxon>Hypocreomycetidae</taxon>
        <taxon>Hypocreales</taxon>
        <taxon>Nectriaceae</taxon>
        <taxon>Fusarium</taxon>
        <taxon>Fusarium oxysporum species complex</taxon>
    </lineage>
</organism>
<proteinExistence type="predicted"/>
<evidence type="ECO:0000313" key="2">
    <source>
        <dbReference type="Proteomes" id="UP000219369"/>
    </source>
</evidence>
<dbReference type="EMBL" id="FMJY01000011">
    <property type="protein sequence ID" value="SCO92487.1"/>
    <property type="molecule type" value="Genomic_DNA"/>
</dbReference>
<sequence length="99" mass="11072">MSWLVLLNVHSYPERMCSVARTFGTQHGAMGWLLLRIHEARVSGLLSSYDHGFQSGAARRGIQACLVRELGNTRNRLANEIFVIPSSPIPLDSLRILKL</sequence>
<name>A0A2H3TV60_FUSOX</name>
<reference evidence="2" key="1">
    <citation type="submission" date="2016-09" db="EMBL/GenBank/DDBJ databases">
        <authorList>
            <person name="Guldener U."/>
        </authorList>
    </citation>
    <scope>NUCLEOTIDE SEQUENCE [LARGE SCALE GENOMIC DNA]</scope>
    <source>
        <strain evidence="2">V64-1</strain>
    </source>
</reference>
<evidence type="ECO:0000313" key="1">
    <source>
        <dbReference type="EMBL" id="SCO92487.1"/>
    </source>
</evidence>